<evidence type="ECO:0000256" key="6">
    <source>
        <dbReference type="ARBA" id="ARBA00022777"/>
    </source>
</evidence>
<dbReference type="Gene3D" id="3.30.60.20">
    <property type="match status" value="1"/>
</dbReference>
<dbReference type="NCBIfam" id="NF003300">
    <property type="entry name" value="PRK04296.1-5"/>
    <property type="match status" value="1"/>
</dbReference>
<feature type="active site" description="Proton acceptor" evidence="8">
    <location>
        <position position="94"/>
    </location>
</feature>
<dbReference type="SUPFAM" id="SSF57716">
    <property type="entry name" value="Glucocorticoid receptor-like (DNA-binding domain)"/>
    <property type="match status" value="1"/>
</dbReference>
<name>A0ABT0BI27_9SPHN</name>
<proteinExistence type="inferred from homology"/>
<evidence type="ECO:0000313" key="11">
    <source>
        <dbReference type="EMBL" id="MCJ2184503.1"/>
    </source>
</evidence>
<accession>A0ABT0BI27</accession>
<evidence type="ECO:0000256" key="10">
    <source>
        <dbReference type="RuleBase" id="RU004165"/>
    </source>
</evidence>
<dbReference type="GO" id="GO:0004797">
    <property type="term" value="F:thymidine kinase activity"/>
    <property type="evidence" value="ECO:0007669"/>
    <property type="project" value="UniProtKB-EC"/>
</dbReference>
<feature type="binding site" evidence="8">
    <location>
        <begin position="9"/>
        <end position="16"/>
    </location>
    <ligand>
        <name>ATP</name>
        <dbReference type="ChEBI" id="CHEBI:30616"/>
    </ligand>
</feature>
<gene>
    <name evidence="8" type="primary">tdk</name>
    <name evidence="11" type="ORF">MTR62_17660</name>
</gene>
<evidence type="ECO:0000256" key="9">
    <source>
        <dbReference type="RuleBase" id="RU000544"/>
    </source>
</evidence>
<evidence type="ECO:0000256" key="3">
    <source>
        <dbReference type="ARBA" id="ARBA00022634"/>
    </source>
</evidence>
<dbReference type="PIRSF" id="PIRSF035805">
    <property type="entry name" value="TK_cell"/>
    <property type="match status" value="1"/>
</dbReference>
<dbReference type="Gene3D" id="3.40.50.300">
    <property type="entry name" value="P-loop containing nucleotide triphosphate hydrolases"/>
    <property type="match status" value="1"/>
</dbReference>
<comment type="similarity">
    <text evidence="1 8 10">Belongs to the thymidine kinase family.</text>
</comment>
<evidence type="ECO:0000256" key="4">
    <source>
        <dbReference type="ARBA" id="ARBA00022679"/>
    </source>
</evidence>
<dbReference type="InterPro" id="IPR027417">
    <property type="entry name" value="P-loop_NTPase"/>
</dbReference>
<dbReference type="HAMAP" id="MF_00124">
    <property type="entry name" value="Thymidine_kinase"/>
    <property type="match status" value="1"/>
</dbReference>
<keyword evidence="3 8" id="KW-0237">DNA synthesis</keyword>
<comment type="catalytic activity">
    <reaction evidence="8 9">
        <text>thymidine + ATP = dTMP + ADP + H(+)</text>
        <dbReference type="Rhea" id="RHEA:19129"/>
        <dbReference type="ChEBI" id="CHEBI:15378"/>
        <dbReference type="ChEBI" id="CHEBI:17748"/>
        <dbReference type="ChEBI" id="CHEBI:30616"/>
        <dbReference type="ChEBI" id="CHEBI:63528"/>
        <dbReference type="ChEBI" id="CHEBI:456216"/>
        <dbReference type="EC" id="2.7.1.21"/>
    </reaction>
</comment>
<feature type="binding site" evidence="8">
    <location>
        <position position="188"/>
    </location>
    <ligand>
        <name>Zn(2+)</name>
        <dbReference type="ChEBI" id="CHEBI:29105"/>
    </ligand>
</feature>
<dbReference type="SUPFAM" id="SSF52540">
    <property type="entry name" value="P-loop containing nucleoside triphosphate hydrolases"/>
    <property type="match status" value="1"/>
</dbReference>
<evidence type="ECO:0000256" key="8">
    <source>
        <dbReference type="HAMAP-Rule" id="MF_00124"/>
    </source>
</evidence>
<comment type="subcellular location">
    <subcellularLocation>
        <location evidence="8">Cytoplasm</location>
    </subcellularLocation>
</comment>
<keyword evidence="6 8" id="KW-0418">Kinase</keyword>
<evidence type="ECO:0000256" key="5">
    <source>
        <dbReference type="ARBA" id="ARBA00022741"/>
    </source>
</evidence>
<keyword evidence="12" id="KW-1185">Reference proteome</keyword>
<dbReference type="EMBL" id="JALHLF010000109">
    <property type="protein sequence ID" value="MCJ2184503.1"/>
    <property type="molecule type" value="Genomic_DNA"/>
</dbReference>
<feature type="binding site" evidence="8">
    <location>
        <begin position="93"/>
        <end position="96"/>
    </location>
    <ligand>
        <name>ATP</name>
        <dbReference type="ChEBI" id="CHEBI:30616"/>
    </ligand>
</feature>
<dbReference type="InterPro" id="IPR001267">
    <property type="entry name" value="Thymidine_kinase"/>
</dbReference>
<dbReference type="Pfam" id="PF00265">
    <property type="entry name" value="TK"/>
    <property type="match status" value="1"/>
</dbReference>
<keyword evidence="8" id="KW-0479">Metal-binding</keyword>
<keyword evidence="8" id="KW-0963">Cytoplasm</keyword>
<evidence type="ECO:0000256" key="1">
    <source>
        <dbReference type="ARBA" id="ARBA00007587"/>
    </source>
</evidence>
<dbReference type="InterPro" id="IPR020633">
    <property type="entry name" value="Thymidine_kinase_CS"/>
</dbReference>
<keyword evidence="8" id="KW-0862">Zinc</keyword>
<feature type="binding site" evidence="8">
    <location>
        <position position="153"/>
    </location>
    <ligand>
        <name>Zn(2+)</name>
        <dbReference type="ChEBI" id="CHEBI:29105"/>
    </ligand>
</feature>
<evidence type="ECO:0000313" key="12">
    <source>
        <dbReference type="Proteomes" id="UP001162881"/>
    </source>
</evidence>
<dbReference type="PANTHER" id="PTHR11441:SF0">
    <property type="entry name" value="THYMIDINE KINASE, CYTOSOLIC"/>
    <property type="match status" value="1"/>
</dbReference>
<evidence type="ECO:0000256" key="7">
    <source>
        <dbReference type="ARBA" id="ARBA00022840"/>
    </source>
</evidence>
<comment type="caution">
    <text evidence="11">The sequence shown here is derived from an EMBL/GenBank/DDBJ whole genome shotgun (WGS) entry which is preliminary data.</text>
</comment>
<dbReference type="EC" id="2.7.1.21" evidence="2 8"/>
<feature type="binding site" evidence="8">
    <location>
        <position position="151"/>
    </location>
    <ligand>
        <name>Zn(2+)</name>
        <dbReference type="ChEBI" id="CHEBI:29105"/>
    </ligand>
</feature>
<keyword evidence="7 8" id="KW-0067">ATP-binding</keyword>
<dbReference type="PANTHER" id="PTHR11441">
    <property type="entry name" value="THYMIDINE KINASE"/>
    <property type="match status" value="1"/>
</dbReference>
<dbReference type="Proteomes" id="UP001162881">
    <property type="component" value="Unassembled WGS sequence"/>
</dbReference>
<comment type="subunit">
    <text evidence="8">Homotetramer.</text>
</comment>
<feature type="binding site" evidence="8">
    <location>
        <position position="191"/>
    </location>
    <ligand>
        <name>Zn(2+)</name>
        <dbReference type="ChEBI" id="CHEBI:29105"/>
    </ligand>
</feature>
<sequence length="198" mass="21749">MAKLYFYYASMNAGKSANLLQANFNYHERGMRTMLWTAGLDDRATRGAPGEDHAIESRIGLHASAHRFVPETDLFARVSALHAIEPLSCVLIDEAQFLTPEQVWQCAHLADTVGLPVLCYGLRTDFQGALFPGSAVLLGIADTLVELKAVCHCGRKASMNLRVDGEGRAVREGAQTEIGGNERYIALCRRHFSEALAR</sequence>
<organism evidence="11 12">
    <name type="scientific">Novosphingobium organovorum</name>
    <dbReference type="NCBI Taxonomy" id="2930092"/>
    <lineage>
        <taxon>Bacteria</taxon>
        <taxon>Pseudomonadati</taxon>
        <taxon>Pseudomonadota</taxon>
        <taxon>Alphaproteobacteria</taxon>
        <taxon>Sphingomonadales</taxon>
        <taxon>Sphingomonadaceae</taxon>
        <taxon>Novosphingobium</taxon>
    </lineage>
</organism>
<keyword evidence="4 8" id="KW-0808">Transferase</keyword>
<dbReference type="RefSeq" id="WP_244023409.1">
    <property type="nucleotide sequence ID" value="NZ_JALHLF010000109.1"/>
</dbReference>
<evidence type="ECO:0000256" key="2">
    <source>
        <dbReference type="ARBA" id="ARBA00012118"/>
    </source>
</evidence>
<dbReference type="PROSITE" id="PS00603">
    <property type="entry name" value="TK_CELLULAR_TYPE"/>
    <property type="match status" value="1"/>
</dbReference>
<protein>
    <recommendedName>
        <fullName evidence="2 8">Thymidine kinase</fullName>
        <ecNumber evidence="2 8">2.7.1.21</ecNumber>
    </recommendedName>
</protein>
<keyword evidence="5 8" id="KW-0547">Nucleotide-binding</keyword>
<reference evidence="11" key="1">
    <citation type="submission" date="2022-03" db="EMBL/GenBank/DDBJ databases">
        <title>Identification of a novel bacterium isolated from mangrove sediments.</title>
        <authorList>
            <person name="Pan X."/>
        </authorList>
    </citation>
    <scope>NUCLEOTIDE SEQUENCE</scope>
    <source>
        <strain evidence="11">B1949</strain>
    </source>
</reference>